<proteinExistence type="predicted"/>
<evidence type="ECO:0000259" key="1">
    <source>
        <dbReference type="Pfam" id="PF05050"/>
    </source>
</evidence>
<keyword evidence="2" id="KW-0489">Methyltransferase</keyword>
<dbReference type="KEGG" id="hhb:Hhub_2265"/>
<dbReference type="GO" id="GO:0032259">
    <property type="term" value="P:methylation"/>
    <property type="evidence" value="ECO:0007669"/>
    <property type="project" value="UniProtKB-KW"/>
</dbReference>
<name>A0A0U5H236_9EURY</name>
<dbReference type="Pfam" id="PF05050">
    <property type="entry name" value="Methyltransf_21"/>
    <property type="match status" value="1"/>
</dbReference>
<evidence type="ECO:0000313" key="3">
    <source>
        <dbReference type="Proteomes" id="UP000066737"/>
    </source>
</evidence>
<keyword evidence="2" id="KW-0808">Transferase</keyword>
<protein>
    <submittedName>
        <fullName evidence="2">FkbM family methyltransferase</fullName>
    </submittedName>
</protein>
<dbReference type="EMBL" id="LN831302">
    <property type="protein sequence ID" value="CQH55659.1"/>
    <property type="molecule type" value="Genomic_DNA"/>
</dbReference>
<dbReference type="GO" id="GO:0008168">
    <property type="term" value="F:methyltransferase activity"/>
    <property type="evidence" value="ECO:0007669"/>
    <property type="project" value="UniProtKB-KW"/>
</dbReference>
<evidence type="ECO:0000313" key="2">
    <source>
        <dbReference type="EMBL" id="CQH55659.1"/>
    </source>
</evidence>
<dbReference type="STRING" id="1407499.HHUB_2265"/>
<dbReference type="Proteomes" id="UP000066737">
    <property type="component" value="Chromosome I"/>
</dbReference>
<dbReference type="InterPro" id="IPR029063">
    <property type="entry name" value="SAM-dependent_MTases_sf"/>
</dbReference>
<dbReference type="SUPFAM" id="SSF53335">
    <property type="entry name" value="S-adenosyl-L-methionine-dependent methyltransferases"/>
    <property type="match status" value="1"/>
</dbReference>
<sequence>MFRNLFQPVYDQFRTVLPRKQSTCNGVKTRRAYLFDRTTKWPDYEEELLATLRTHVTPDDSVVIVGGGWGVSAVTAAERGATVTVYEPSNEQVERVKETADLNDVVESVTVQHAKVGETGEVWGKSSASVVSPSDLPECDLLELDCEGAELEILRAITVTPDVIAVECHPSHGVSEDDVRAVMTDLGYEITNRAHESQSDSVVILTGELHSGS</sequence>
<accession>A0A0U5H236</accession>
<organism evidence="2 3">
    <name type="scientific">Halobacterium hubeiense</name>
    <dbReference type="NCBI Taxonomy" id="1407499"/>
    <lineage>
        <taxon>Archaea</taxon>
        <taxon>Methanobacteriati</taxon>
        <taxon>Methanobacteriota</taxon>
        <taxon>Stenosarchaea group</taxon>
        <taxon>Halobacteria</taxon>
        <taxon>Halobacteriales</taxon>
        <taxon>Halobacteriaceae</taxon>
        <taxon>Halobacterium</taxon>
    </lineage>
</organism>
<dbReference type="InterPro" id="IPR006342">
    <property type="entry name" value="FkbM_mtfrase"/>
</dbReference>
<reference evidence="3" key="1">
    <citation type="journal article" date="2016" name="Environ. Microbiol.">
        <title>The complete genome of a viable archaeum isolated from 123-million-year-old rock salt.</title>
        <authorList>
            <person name="Jaakkola S.T."/>
            <person name="Pfeiffer F."/>
            <person name="Ravantti J.J."/>
            <person name="Guo Q."/>
            <person name="Liu Y."/>
            <person name="Chen X."/>
            <person name="Ma H."/>
            <person name="Yang C."/>
            <person name="Oksanen H.M."/>
            <person name="Bamford D.H."/>
        </authorList>
    </citation>
    <scope>NUCLEOTIDE SEQUENCE</scope>
    <source>
        <strain evidence="3">JI20-1</strain>
    </source>
</reference>
<keyword evidence="3" id="KW-1185">Reference proteome</keyword>
<dbReference type="AlphaFoldDB" id="A0A0U5H236"/>
<gene>
    <name evidence="2" type="ORF">HHUB_2265</name>
</gene>
<feature type="domain" description="Methyltransferase FkbM" evidence="1">
    <location>
        <begin position="135"/>
        <end position="190"/>
    </location>
</feature>
<dbReference type="Gene3D" id="3.40.50.150">
    <property type="entry name" value="Vaccinia Virus protein VP39"/>
    <property type="match status" value="1"/>
</dbReference>